<evidence type="ECO:0000256" key="7">
    <source>
        <dbReference type="ARBA" id="ARBA00023243"/>
    </source>
</evidence>
<feature type="binding site" description="axial binding residue" evidence="8">
    <location>
        <position position="61"/>
    </location>
    <ligand>
        <name>chlorophyll b</name>
        <dbReference type="ChEBI" id="CHEBI:61721"/>
        <label>1</label>
    </ligand>
    <ligandPart>
        <name>Mg</name>
        <dbReference type="ChEBI" id="CHEBI:25107"/>
    </ligandPart>
</feature>
<dbReference type="Proteomes" id="UP000266841">
    <property type="component" value="Unassembled WGS sequence"/>
</dbReference>
<feature type="chain" id="PRO_5003840845" description="Plastid light harvesting protein" evidence="9">
    <location>
        <begin position="19"/>
        <end position="270"/>
    </location>
</feature>
<evidence type="ECO:0000256" key="1">
    <source>
        <dbReference type="ARBA" id="ARBA00004022"/>
    </source>
</evidence>
<accession>K0S6T6</accession>
<dbReference type="OrthoDB" id="35854at2759"/>
<evidence type="ECO:0008006" key="12">
    <source>
        <dbReference type="Google" id="ProtNLM"/>
    </source>
</evidence>
<comment type="function">
    <text evidence="1">The light-harvesting complex (LHC) functions as a light receptor, it captures and delivers excitation energy to photosystems with which it is closely associated. Energy is transferred from the carotenoid and chlorophyll C (or B) to chlorophyll A and the photosynthetic reaction centers where it is used to synthesize ATP and reducing power.</text>
</comment>
<dbReference type="Pfam" id="PF00504">
    <property type="entry name" value="Chloroa_b-bind"/>
    <property type="match status" value="1"/>
</dbReference>
<evidence type="ECO:0000256" key="5">
    <source>
        <dbReference type="ARBA" id="ARBA00022531"/>
    </source>
</evidence>
<feature type="signal peptide" evidence="9">
    <location>
        <begin position="1"/>
        <end position="18"/>
    </location>
</feature>
<feature type="binding site" evidence="8">
    <location>
        <position position="101"/>
    </location>
    <ligand>
        <name>chlorophyll a</name>
        <dbReference type="ChEBI" id="CHEBI:58416"/>
        <label>1</label>
    </ligand>
</feature>
<comment type="subcellular location">
    <subcellularLocation>
        <location evidence="2">Plastid</location>
        <location evidence="2">Chloroplast</location>
    </subcellularLocation>
</comment>
<dbReference type="Gene3D" id="1.10.3460.10">
    <property type="entry name" value="Chlorophyll a/b binding protein domain"/>
    <property type="match status" value="1"/>
</dbReference>
<proteinExistence type="inferred from homology"/>
<feature type="binding site" evidence="8">
    <location>
        <position position="118"/>
    </location>
    <ligand>
        <name>chlorophyll a</name>
        <dbReference type="ChEBI" id="CHEBI:58416"/>
        <label>1</label>
    </ligand>
</feature>
<evidence type="ECO:0000256" key="9">
    <source>
        <dbReference type="SAM" id="SignalP"/>
    </source>
</evidence>
<organism evidence="10 11">
    <name type="scientific">Thalassiosira oceanica</name>
    <name type="common">Marine diatom</name>
    <dbReference type="NCBI Taxonomy" id="159749"/>
    <lineage>
        <taxon>Eukaryota</taxon>
        <taxon>Sar</taxon>
        <taxon>Stramenopiles</taxon>
        <taxon>Ochrophyta</taxon>
        <taxon>Bacillariophyta</taxon>
        <taxon>Coscinodiscophyceae</taxon>
        <taxon>Thalassiosirophycidae</taxon>
        <taxon>Thalassiosirales</taxon>
        <taxon>Thalassiosiraceae</taxon>
        <taxon>Thalassiosira</taxon>
    </lineage>
</organism>
<evidence type="ECO:0000256" key="3">
    <source>
        <dbReference type="ARBA" id="ARBA00005933"/>
    </source>
</evidence>
<keyword evidence="8" id="KW-0157">Chromophore</keyword>
<dbReference type="PANTHER" id="PTHR21649">
    <property type="entry name" value="CHLOROPHYLL A/B BINDING PROTEIN"/>
    <property type="match status" value="1"/>
</dbReference>
<protein>
    <recommendedName>
        <fullName evidence="12">Plastid light harvesting protein</fullName>
    </recommendedName>
</protein>
<evidence type="ECO:0000313" key="10">
    <source>
        <dbReference type="EMBL" id="EJK60614.1"/>
    </source>
</evidence>
<dbReference type="GO" id="GO:0009507">
    <property type="term" value="C:chloroplast"/>
    <property type="evidence" value="ECO:0007669"/>
    <property type="project" value="UniProtKB-SubCell"/>
</dbReference>
<keyword evidence="8" id="KW-0148">Chlorophyll</keyword>
<dbReference type="InterPro" id="IPR022796">
    <property type="entry name" value="Chloroa_b-bind"/>
</dbReference>
<feature type="binding site" description="axial binding residue" evidence="8">
    <location>
        <position position="55"/>
    </location>
    <ligand>
        <name>chlorophyll b</name>
        <dbReference type="ChEBI" id="CHEBI:61721"/>
        <label>1</label>
    </ligand>
    <ligandPart>
        <name>Mg</name>
        <dbReference type="ChEBI" id="CHEBI:25107"/>
    </ligandPart>
</feature>
<evidence type="ECO:0000256" key="4">
    <source>
        <dbReference type="ARBA" id="ARBA00022528"/>
    </source>
</evidence>
<dbReference type="SUPFAM" id="SSF103511">
    <property type="entry name" value="Chlorophyll a-b binding protein"/>
    <property type="match status" value="1"/>
</dbReference>
<evidence type="ECO:0000256" key="8">
    <source>
        <dbReference type="PIRSR" id="PIRSR601344-1"/>
    </source>
</evidence>
<keyword evidence="4" id="KW-0150">Chloroplast</keyword>
<comment type="similarity">
    <text evidence="3">Belongs to the fucoxanthin chlorophyll protein family.</text>
</comment>
<name>K0S6T6_THAOC</name>
<keyword evidence="7" id="KW-0437">Light-harvesting polypeptide</keyword>
<evidence type="ECO:0000256" key="2">
    <source>
        <dbReference type="ARBA" id="ARBA00004229"/>
    </source>
</evidence>
<reference evidence="10 11" key="1">
    <citation type="journal article" date="2012" name="Genome Biol.">
        <title>Genome and low-iron response of an oceanic diatom adapted to chronic iron limitation.</title>
        <authorList>
            <person name="Lommer M."/>
            <person name="Specht M."/>
            <person name="Roy A.S."/>
            <person name="Kraemer L."/>
            <person name="Andreson R."/>
            <person name="Gutowska M.A."/>
            <person name="Wolf J."/>
            <person name="Bergner S.V."/>
            <person name="Schilhabel M.B."/>
            <person name="Klostermeier U.C."/>
            <person name="Beiko R.G."/>
            <person name="Rosenstiel P."/>
            <person name="Hippler M."/>
            <person name="Laroche J."/>
        </authorList>
    </citation>
    <scope>NUCLEOTIDE SEQUENCE [LARGE SCALE GENOMIC DNA]</scope>
    <source>
        <strain evidence="10 11">CCMP1005</strain>
    </source>
</reference>
<dbReference type="GO" id="GO:0016020">
    <property type="term" value="C:membrane"/>
    <property type="evidence" value="ECO:0007669"/>
    <property type="project" value="InterPro"/>
</dbReference>
<dbReference type="GO" id="GO:0016168">
    <property type="term" value="F:chlorophyll binding"/>
    <property type="evidence" value="ECO:0007669"/>
    <property type="project" value="UniProtKB-KW"/>
</dbReference>
<keyword evidence="9" id="KW-0732">Signal</keyword>
<keyword evidence="11" id="KW-1185">Reference proteome</keyword>
<dbReference type="InterPro" id="IPR001344">
    <property type="entry name" value="Chloro_AB-bd_pln"/>
</dbReference>
<gene>
    <name evidence="10" type="ORF">THAOC_18994</name>
</gene>
<dbReference type="GO" id="GO:0030076">
    <property type="term" value="C:light-harvesting complex"/>
    <property type="evidence" value="ECO:0007669"/>
    <property type="project" value="UniProtKB-KW"/>
</dbReference>
<sequence>MMKFSAALLATSLGFASAFTSSDVLRTQSTASTLRMSDEVAAAPEETSSTAVAAESSKADLESMAKGLNPTIGYWDPLGLAGADFWNQGDDATVGFLRQAEIKHGRVAMAAFVGYWVQSNFVWPWPNTLAGDAFPSTDLSPEQQWDALPGPARWQIIAIIGLLELWDECGGGNPNHKHYMKGGKPGDYPSFQNFRDEVHWVLDLYDPFGFTKKMTQEKKERRLLIEMLGIFGFLSADKIPGSVPALADIAIPYDGQVMAPFFADGSFFSR</sequence>
<evidence type="ECO:0000313" key="11">
    <source>
        <dbReference type="Proteomes" id="UP000266841"/>
    </source>
</evidence>
<evidence type="ECO:0000256" key="6">
    <source>
        <dbReference type="ARBA" id="ARBA00022640"/>
    </source>
</evidence>
<dbReference type="EMBL" id="AGNL01020853">
    <property type="protein sequence ID" value="EJK60614.1"/>
    <property type="molecule type" value="Genomic_DNA"/>
</dbReference>
<dbReference type="AlphaFoldDB" id="K0S6T6"/>
<dbReference type="GO" id="GO:0009765">
    <property type="term" value="P:photosynthesis, light harvesting"/>
    <property type="evidence" value="ECO:0007669"/>
    <property type="project" value="InterPro"/>
</dbReference>
<keyword evidence="6" id="KW-0934">Plastid</keyword>
<dbReference type="OMA" id="EFWRENS"/>
<keyword evidence="5" id="KW-0602">Photosynthesis</keyword>
<feature type="binding site" evidence="8">
    <location>
        <position position="106"/>
    </location>
    <ligand>
        <name>chlorophyll a</name>
        <dbReference type="ChEBI" id="CHEBI:58416"/>
        <label>1</label>
    </ligand>
</feature>
<comment type="caution">
    <text evidence="10">The sequence shown here is derived from an EMBL/GenBank/DDBJ whole genome shotgun (WGS) entry which is preliminary data.</text>
</comment>